<feature type="domain" description="DUF7918" evidence="2">
    <location>
        <begin position="296"/>
        <end position="512"/>
    </location>
</feature>
<organism evidence="3 4">
    <name type="scientific">Pyrenophora teres f. teres</name>
    <dbReference type="NCBI Taxonomy" id="97479"/>
    <lineage>
        <taxon>Eukaryota</taxon>
        <taxon>Fungi</taxon>
        <taxon>Dikarya</taxon>
        <taxon>Ascomycota</taxon>
        <taxon>Pezizomycotina</taxon>
        <taxon>Dothideomycetes</taxon>
        <taxon>Pleosporomycetidae</taxon>
        <taxon>Pleosporales</taxon>
        <taxon>Pleosporineae</taxon>
        <taxon>Pleosporaceae</taxon>
        <taxon>Pyrenophora</taxon>
    </lineage>
</organism>
<dbReference type="EMBL" id="HG992983">
    <property type="protein sequence ID" value="CAE7192196.1"/>
    <property type="molecule type" value="Genomic_DNA"/>
</dbReference>
<feature type="compositionally biased region" description="Basic and acidic residues" evidence="1">
    <location>
        <begin position="205"/>
        <end position="216"/>
    </location>
</feature>
<feature type="compositionally biased region" description="Polar residues" evidence="1">
    <location>
        <begin position="613"/>
        <end position="625"/>
    </location>
</feature>
<sequence length="663" mass="74668">MAVIPFYPGFKVEILVNDAPLPEYDDIDDTPSPPNSVTKYIEATTGVEFKIRFIINEAFPFLPGHLIASFYFDGEWRRSLLIRSERFYSEIGHTCDSKIAKVEGKVFKQALSFHELQISTYAVLIFKQPLFMGPATDSNQIWSGTPIGEAPFAFFKFRYRSIDALRALQIVPPLPPLEERPEEDLTIAELQELVKKLKRDAAERALQKVPDAKPEQDDQDSEGEEEDDLVLVEQKKRKRHSVCTATYLTRILLCALDPVSGCHLPALVTSNFCGLPYAAINPSHKDTMAVHDDYPGITVQVIADGQPLKEYEPKDKEEPPKAITRYVESISGVEFAINTTFTPPFDELFVSLALKIDGAFMSGRTVPAKNLNKEIVYIQSYTCWKEEGKWWKSSFRFSNLDIVEDSHNAISSEQPKPTESVGTIEVSVYRVTNVNSSPNIRAPKKELRQIGPISEEVLKGDTRSLQTILGPVEEHKVRKNRLRSRREPEPLVTFRFKYRSIDALKSLGFISDSSSTTPNTALGQTSEETQIPTSTTRHYHSTCATTRNSQKKTSTSIDQHEQDGVTVDEIIAMIAGYRGHDKGLAGQKRKSLLALLKYYENQDTENTTERHQSIVSGSGNVANKQEPTVIDNDYTHVKREAEEPGTVHGNEKRRKIEVIVIDD</sequence>
<feature type="region of interest" description="Disordered" evidence="1">
    <location>
        <begin position="515"/>
        <end position="560"/>
    </location>
</feature>
<dbReference type="Pfam" id="PF25534">
    <property type="entry name" value="DUF7918"/>
    <property type="match status" value="2"/>
</dbReference>
<name>A0A6S6W7T0_9PLEO</name>
<feature type="compositionally biased region" description="Polar residues" evidence="1">
    <location>
        <begin position="515"/>
        <end position="557"/>
    </location>
</feature>
<feature type="region of interest" description="Disordered" evidence="1">
    <location>
        <begin position="205"/>
        <end position="229"/>
    </location>
</feature>
<evidence type="ECO:0000313" key="3">
    <source>
        <dbReference type="EMBL" id="CAE7192196.1"/>
    </source>
</evidence>
<gene>
    <name evidence="3" type="ORF">PTTW11_07507</name>
</gene>
<dbReference type="AlphaFoldDB" id="A0A6S6W7T0"/>
<feature type="region of interest" description="Disordered" evidence="1">
    <location>
        <begin position="605"/>
        <end position="625"/>
    </location>
</feature>
<dbReference type="PANTHER" id="PTHR36223:SF1">
    <property type="entry name" value="TRANSCRIPTION ELONGATION FACTOR EAF N-TERMINAL DOMAIN-CONTAINING PROTEIN"/>
    <property type="match status" value="1"/>
</dbReference>
<proteinExistence type="predicted"/>
<reference evidence="3" key="1">
    <citation type="submission" date="2021-02" db="EMBL/GenBank/DDBJ databases">
        <authorList>
            <person name="Syme A R."/>
            <person name="Syme A R."/>
            <person name="Moolhuijzen P."/>
        </authorList>
    </citation>
    <scope>NUCLEOTIDE SEQUENCE</scope>
    <source>
        <strain evidence="3">W1-1</strain>
    </source>
</reference>
<feature type="domain" description="DUF7918" evidence="2">
    <location>
        <begin position="9"/>
        <end position="119"/>
    </location>
</feature>
<protein>
    <recommendedName>
        <fullName evidence="2">DUF7918 domain-containing protein</fullName>
    </recommendedName>
</protein>
<feature type="compositionally biased region" description="Acidic residues" evidence="1">
    <location>
        <begin position="217"/>
        <end position="229"/>
    </location>
</feature>
<accession>A0A6S6W7T0</accession>
<evidence type="ECO:0000256" key="1">
    <source>
        <dbReference type="SAM" id="MobiDB-lite"/>
    </source>
</evidence>
<evidence type="ECO:0000259" key="2">
    <source>
        <dbReference type="Pfam" id="PF25534"/>
    </source>
</evidence>
<evidence type="ECO:0000313" key="4">
    <source>
        <dbReference type="Proteomes" id="UP000472372"/>
    </source>
</evidence>
<dbReference type="Proteomes" id="UP000472372">
    <property type="component" value="Chromosome 7"/>
</dbReference>
<dbReference type="InterPro" id="IPR057678">
    <property type="entry name" value="DUF7918"/>
</dbReference>
<dbReference type="PANTHER" id="PTHR36223">
    <property type="entry name" value="BETA-LACTAMASE-TYPE TRANSPEPTIDASE FOLD DOMAIN CONTAINING PROTEIN"/>
    <property type="match status" value="1"/>
</dbReference>